<dbReference type="OrthoDB" id="9789947at2"/>
<dbReference type="Gene3D" id="1.20.1260.10">
    <property type="match status" value="1"/>
</dbReference>
<dbReference type="PIRSF" id="PIRSF037834">
    <property type="entry name" value="PA_CoA_Oase3"/>
    <property type="match status" value="1"/>
</dbReference>
<dbReference type="InterPro" id="IPR011882">
    <property type="entry name" value="PaaC"/>
</dbReference>
<dbReference type="InterPro" id="IPR007814">
    <property type="entry name" value="PaaA_PaaC"/>
</dbReference>
<evidence type="ECO:0000313" key="2">
    <source>
        <dbReference type="Proteomes" id="UP000002221"/>
    </source>
</evidence>
<dbReference type="InterPro" id="IPR012347">
    <property type="entry name" value="Ferritin-like"/>
</dbReference>
<keyword evidence="2" id="KW-1185">Reference proteome</keyword>
<dbReference type="InterPro" id="IPR052703">
    <property type="entry name" value="Aromatic_CoA_ox/epox"/>
</dbReference>
<name>D0MIX4_RHOM4</name>
<dbReference type="PANTHER" id="PTHR30458">
    <property type="entry name" value="PHENYLACETIC ACID DEGRADATION PROTEIN PAA"/>
    <property type="match status" value="1"/>
</dbReference>
<dbReference type="GO" id="GO:0005829">
    <property type="term" value="C:cytosol"/>
    <property type="evidence" value="ECO:0007669"/>
    <property type="project" value="TreeGrafter"/>
</dbReference>
<organism evidence="1 2">
    <name type="scientific">Rhodothermus marinus (strain ATCC 43812 / DSM 4252 / R-10)</name>
    <name type="common">Rhodothermus obamensis</name>
    <dbReference type="NCBI Taxonomy" id="518766"/>
    <lineage>
        <taxon>Bacteria</taxon>
        <taxon>Pseudomonadati</taxon>
        <taxon>Rhodothermota</taxon>
        <taxon>Rhodothermia</taxon>
        <taxon>Rhodothermales</taxon>
        <taxon>Rhodothermaceae</taxon>
        <taxon>Rhodothermus</taxon>
    </lineage>
</organism>
<proteinExistence type="predicted"/>
<dbReference type="FunFam" id="1.20.1260.10:FF:000012">
    <property type="entry name" value="1,2-phenylacetyl-CoA epoxidase, subunit C"/>
    <property type="match status" value="1"/>
</dbReference>
<dbReference type="PANTHER" id="PTHR30458:SF0">
    <property type="entry name" value="1,2-PHENYLACETYL-COA EPOXIDASE, SUBUNIT C"/>
    <property type="match status" value="1"/>
</dbReference>
<dbReference type="EMBL" id="CP001807">
    <property type="protein sequence ID" value="ACY48432.1"/>
    <property type="molecule type" value="Genomic_DNA"/>
</dbReference>
<dbReference type="RefSeq" id="WP_012844043.1">
    <property type="nucleotide sequence ID" value="NC_013501.1"/>
</dbReference>
<dbReference type="eggNOG" id="COG3396">
    <property type="taxonomic scope" value="Bacteria"/>
</dbReference>
<accession>D0MIX4</accession>
<gene>
    <name evidence="1" type="ordered locus">Rmar_1545</name>
</gene>
<dbReference type="KEGG" id="rmr:Rmar_1545"/>
<sequence>MTLETLDAALRPALFEYLLRLGDDALILGHRLSEWCGHGPYLEEDIALANLALDCLGHAEALLTLAGEVEGRGRTADDLAFLRDAYDFRNVQMVELPRGDFAFTITRQFLFATYACLLYEALQQSAFEPLAGIAAKAHKEMRYHLRHSSEWMRCLGDGTDESHRRAQTALDELWMYTGELFEVDDTLRTLTEARIAPDMAALQPKWREQVEAVLREATLTVPEDPPYMATGGRRGHHTEHLGHLLAEMQFLQRAYPGAQW</sequence>
<dbReference type="GO" id="GO:0010124">
    <property type="term" value="P:phenylacetate catabolic process"/>
    <property type="evidence" value="ECO:0007669"/>
    <property type="project" value="InterPro"/>
</dbReference>
<dbReference type="STRING" id="518766.Rmar_1545"/>
<dbReference type="InterPro" id="IPR009078">
    <property type="entry name" value="Ferritin-like_SF"/>
</dbReference>
<dbReference type="NCBIfam" id="TIGR02158">
    <property type="entry name" value="PA_CoA_Oxy3"/>
    <property type="match status" value="1"/>
</dbReference>
<dbReference type="SUPFAM" id="SSF47240">
    <property type="entry name" value="Ferritin-like"/>
    <property type="match status" value="1"/>
</dbReference>
<dbReference type="Proteomes" id="UP000002221">
    <property type="component" value="Chromosome"/>
</dbReference>
<dbReference type="HOGENOM" id="CLU_070585_0_0_10"/>
<reference evidence="1 2" key="1">
    <citation type="journal article" date="2009" name="Stand. Genomic Sci.">
        <title>Complete genome sequence of Rhodothermus marinus type strain (R-10).</title>
        <authorList>
            <person name="Nolan M."/>
            <person name="Tindall B.J."/>
            <person name="Pomrenke H."/>
            <person name="Lapidus A."/>
            <person name="Copeland A."/>
            <person name="Glavina Del Rio T."/>
            <person name="Lucas S."/>
            <person name="Chen F."/>
            <person name="Tice H."/>
            <person name="Cheng J.F."/>
            <person name="Saunders E."/>
            <person name="Han C."/>
            <person name="Bruce D."/>
            <person name="Goodwin L."/>
            <person name="Chain P."/>
            <person name="Pitluck S."/>
            <person name="Ovchinikova G."/>
            <person name="Pati A."/>
            <person name="Ivanova N."/>
            <person name="Mavromatis K."/>
            <person name="Chen A."/>
            <person name="Palaniappan K."/>
            <person name="Land M."/>
            <person name="Hauser L."/>
            <person name="Chang Y.J."/>
            <person name="Jeffries C.D."/>
            <person name="Brettin T."/>
            <person name="Goker M."/>
            <person name="Bristow J."/>
            <person name="Eisen J.A."/>
            <person name="Markowitz V."/>
            <person name="Hugenholtz P."/>
            <person name="Kyrpides N.C."/>
            <person name="Klenk H.P."/>
            <person name="Detter J.C."/>
        </authorList>
    </citation>
    <scope>NUCLEOTIDE SEQUENCE [LARGE SCALE GENOMIC DNA]</scope>
    <source>
        <strain evidence="2">ATCC 43812 / DSM 4252 / R-10</strain>
    </source>
</reference>
<protein>
    <submittedName>
        <fullName evidence="1">Phenylacetate-CoA oxygenase, PaaI subunit</fullName>
    </submittedName>
</protein>
<dbReference type="AlphaFoldDB" id="D0MIX4"/>
<evidence type="ECO:0000313" key="1">
    <source>
        <dbReference type="EMBL" id="ACY48432.1"/>
    </source>
</evidence>
<dbReference type="Pfam" id="PF05138">
    <property type="entry name" value="PaaA_PaaC"/>
    <property type="match status" value="1"/>
</dbReference>